<proteinExistence type="predicted"/>
<gene>
    <name evidence="2" type="ORF">SVUK_LOCUS344</name>
</gene>
<accession>A0A3P7I7E6</accession>
<dbReference type="AlphaFoldDB" id="A0A3P7I7E6"/>
<reference evidence="2 3" key="1">
    <citation type="submission" date="2018-11" db="EMBL/GenBank/DDBJ databases">
        <authorList>
            <consortium name="Pathogen Informatics"/>
        </authorList>
    </citation>
    <scope>NUCLEOTIDE SEQUENCE [LARGE SCALE GENOMIC DNA]</scope>
</reference>
<evidence type="ECO:0000313" key="3">
    <source>
        <dbReference type="Proteomes" id="UP000270094"/>
    </source>
</evidence>
<organism evidence="2 3">
    <name type="scientific">Strongylus vulgaris</name>
    <name type="common">Blood worm</name>
    <dbReference type="NCBI Taxonomy" id="40348"/>
    <lineage>
        <taxon>Eukaryota</taxon>
        <taxon>Metazoa</taxon>
        <taxon>Ecdysozoa</taxon>
        <taxon>Nematoda</taxon>
        <taxon>Chromadorea</taxon>
        <taxon>Rhabditida</taxon>
        <taxon>Rhabditina</taxon>
        <taxon>Rhabditomorpha</taxon>
        <taxon>Strongyloidea</taxon>
        <taxon>Strongylidae</taxon>
        <taxon>Strongylus</taxon>
    </lineage>
</organism>
<dbReference type="Proteomes" id="UP000270094">
    <property type="component" value="Unassembled WGS sequence"/>
</dbReference>
<protein>
    <submittedName>
        <fullName evidence="2">Uncharacterized protein</fullName>
    </submittedName>
</protein>
<keyword evidence="3" id="KW-1185">Reference proteome</keyword>
<feature type="compositionally biased region" description="Low complexity" evidence="1">
    <location>
        <begin position="29"/>
        <end position="38"/>
    </location>
</feature>
<evidence type="ECO:0000313" key="2">
    <source>
        <dbReference type="EMBL" id="VDM65346.1"/>
    </source>
</evidence>
<sequence>MKLQGRVGGSELTKIGMVIARAEPSPQLSSSPFSGFRPSPRDRHSGTSSARCGGSVYYHRYYNWIRIDDAEGLGLEKDLVQINKERFNLLVAHFRAGTSQNYCQDFCQVFLLRE</sequence>
<feature type="region of interest" description="Disordered" evidence="1">
    <location>
        <begin position="23"/>
        <end position="53"/>
    </location>
</feature>
<dbReference type="EMBL" id="UYYB01000548">
    <property type="protein sequence ID" value="VDM65346.1"/>
    <property type="molecule type" value="Genomic_DNA"/>
</dbReference>
<name>A0A3P7I7E6_STRVU</name>
<evidence type="ECO:0000256" key="1">
    <source>
        <dbReference type="SAM" id="MobiDB-lite"/>
    </source>
</evidence>